<keyword evidence="1" id="KW-0732">Signal</keyword>
<protein>
    <recommendedName>
        <fullName evidence="4">DUF2987 domain-containing protein</fullName>
    </recommendedName>
</protein>
<sequence>MMKKLLITALTLLIVTTLPAHAEEREWVSYKKLVEATYLDKFYRVEQSQRDHLRLLIQVMPENKFITPSTIVLTVAHSGGKERLPISAEGYMDIVPNAEWIKEDAKIYTSLPKTEKSGIAAIFASKTPEALQLNYAELMASVPQWNALIKEQAGVLRFMLPKFNAILLHFPKAAQQTIQVIAKDGTKTYMTDSKGELKLKLDEALQKENPKVMLSEKPSWVEVDEI</sequence>
<name>A0A2S9H563_9BURK</name>
<evidence type="ECO:0000313" key="2">
    <source>
        <dbReference type="EMBL" id="PRC95124.1"/>
    </source>
</evidence>
<keyword evidence="3" id="KW-1185">Reference proteome</keyword>
<dbReference type="Pfam" id="PF11205">
    <property type="entry name" value="DUF2987"/>
    <property type="match status" value="1"/>
</dbReference>
<evidence type="ECO:0000256" key="1">
    <source>
        <dbReference type="SAM" id="SignalP"/>
    </source>
</evidence>
<dbReference type="Proteomes" id="UP000237839">
    <property type="component" value="Unassembled WGS sequence"/>
</dbReference>
<feature type="signal peptide" evidence="1">
    <location>
        <begin position="1"/>
        <end position="22"/>
    </location>
</feature>
<dbReference type="AlphaFoldDB" id="A0A2S9H563"/>
<proteinExistence type="predicted"/>
<accession>A0A2S9H563</accession>
<evidence type="ECO:0008006" key="4">
    <source>
        <dbReference type="Google" id="ProtNLM"/>
    </source>
</evidence>
<organism evidence="2 3">
    <name type="scientific">Solimicrobium silvestre</name>
    <dbReference type="NCBI Taxonomy" id="2099400"/>
    <lineage>
        <taxon>Bacteria</taxon>
        <taxon>Pseudomonadati</taxon>
        <taxon>Pseudomonadota</taxon>
        <taxon>Betaproteobacteria</taxon>
        <taxon>Burkholderiales</taxon>
        <taxon>Oxalobacteraceae</taxon>
        <taxon>Solimicrobium</taxon>
    </lineage>
</organism>
<dbReference type="RefSeq" id="WP_165794880.1">
    <property type="nucleotide sequence ID" value="NZ_PUGF01000001.1"/>
</dbReference>
<comment type="caution">
    <text evidence="2">The sequence shown here is derived from an EMBL/GenBank/DDBJ whole genome shotgun (WGS) entry which is preliminary data.</text>
</comment>
<gene>
    <name evidence="2" type="ORF">S2091_0319</name>
</gene>
<reference evidence="2 3" key="1">
    <citation type="submission" date="2018-02" db="EMBL/GenBank/DDBJ databases">
        <title>Solimicrobium silvestre gen. nov., sp. nov., isolated from alpine forest soil.</title>
        <authorList>
            <person name="Margesin R."/>
            <person name="Albuquerque L."/>
            <person name="Zhang D.-C."/>
            <person name="Froufe H.J.C."/>
            <person name="Severino R."/>
            <person name="Roxo I."/>
            <person name="Egas C."/>
            <person name="Da Costa M.S."/>
        </authorList>
    </citation>
    <scope>NUCLEOTIDE SEQUENCE [LARGE SCALE GENOMIC DNA]</scope>
    <source>
        <strain evidence="2 3">S20-91</strain>
    </source>
</reference>
<evidence type="ECO:0000313" key="3">
    <source>
        <dbReference type="Proteomes" id="UP000237839"/>
    </source>
</evidence>
<dbReference type="EMBL" id="PUGF01000001">
    <property type="protein sequence ID" value="PRC95124.1"/>
    <property type="molecule type" value="Genomic_DNA"/>
</dbReference>
<dbReference type="InterPro" id="IPR021370">
    <property type="entry name" value="DUF2987"/>
</dbReference>
<feature type="chain" id="PRO_5015497612" description="DUF2987 domain-containing protein" evidence="1">
    <location>
        <begin position="23"/>
        <end position="226"/>
    </location>
</feature>